<proteinExistence type="predicted"/>
<dbReference type="STRING" id="288705.RSal33209_0187"/>
<gene>
    <name evidence="2" type="ordered locus">RSal33209_0187</name>
</gene>
<evidence type="ECO:0000313" key="3">
    <source>
        <dbReference type="Proteomes" id="UP000002007"/>
    </source>
</evidence>
<dbReference type="eggNOG" id="COG1404">
    <property type="taxonomic scope" value="Bacteria"/>
</dbReference>
<dbReference type="AlphaFoldDB" id="A9WLI3"/>
<feature type="region of interest" description="Disordered" evidence="1">
    <location>
        <begin position="1"/>
        <end position="21"/>
    </location>
</feature>
<dbReference type="HOGENOM" id="CLU_1137324_0_0_11"/>
<sequence>MPNGSFVKADGKLNAVGNPRPLNGLNGALDSNTMDTNVMVLPVQAAALGLDVTKAAPFTYRVATYSNYKAKDGLLVPVDQTEPKQYDPVNPALWFEDGTASQLFFDKPDSGLNIHAGPGAKDAKALFLHLQNATGDLSAKGDGGKKAEVVPVSVGVTKLSLTLPWTFAGGFTFASASGLTPDSTATFTLDGKTVGSQKVGKDGKAYAFVWVPFTTKSGSYPVVVTDSNGASATSKLQMYSLWPF</sequence>
<organism evidence="2 3">
    <name type="scientific">Renibacterium salmoninarum (strain ATCC 33209 / DSM 20767 / JCM 11484 / NBRC 15589 / NCIMB 2235)</name>
    <dbReference type="NCBI Taxonomy" id="288705"/>
    <lineage>
        <taxon>Bacteria</taxon>
        <taxon>Bacillati</taxon>
        <taxon>Actinomycetota</taxon>
        <taxon>Actinomycetes</taxon>
        <taxon>Micrococcales</taxon>
        <taxon>Micrococcaceae</taxon>
        <taxon>Renibacterium</taxon>
    </lineage>
</organism>
<name>A9WLI3_RENSM</name>
<dbReference type="KEGG" id="rsa:RSal33209_0187"/>
<evidence type="ECO:0000313" key="2">
    <source>
        <dbReference type="EMBL" id="ABY21943.1"/>
    </source>
</evidence>
<dbReference type="Proteomes" id="UP000002007">
    <property type="component" value="Chromosome"/>
</dbReference>
<evidence type="ECO:0000256" key="1">
    <source>
        <dbReference type="SAM" id="MobiDB-lite"/>
    </source>
</evidence>
<accession>A9WLI3</accession>
<keyword evidence="3" id="KW-1185">Reference proteome</keyword>
<protein>
    <submittedName>
        <fullName evidence="2">Uncharacterized protein</fullName>
    </submittedName>
</protein>
<reference evidence="3" key="1">
    <citation type="journal article" date="2008" name="J. Bacteriol.">
        <title>Genome sequence of the fish pathogen Renibacterium salmoninarum suggests reductive evolution away from an environmental Arthrobacter ancestor.</title>
        <authorList>
            <person name="Wiens G.D."/>
            <person name="Rockey D.D."/>
            <person name="Wu Z."/>
            <person name="Chang J."/>
            <person name="Levy R."/>
            <person name="Crane S."/>
            <person name="Chen D.S."/>
            <person name="Capri G.R."/>
            <person name="Burnett J.R."/>
            <person name="Sudheesh P.S."/>
            <person name="Schipma M.J."/>
            <person name="Burd H."/>
            <person name="Bhattacharyya A."/>
            <person name="Rhodes L.D."/>
            <person name="Kaul R."/>
            <person name="Strom M.S."/>
        </authorList>
    </citation>
    <scope>NUCLEOTIDE SEQUENCE [LARGE SCALE GENOMIC DNA]</scope>
    <source>
        <strain evidence="3">ATCC 33209 / DSM 20767 / JCM 11484 / NBRC 15589 / NCIMB 2235</strain>
    </source>
</reference>
<dbReference type="RefSeq" id="WP_012243651.1">
    <property type="nucleotide sequence ID" value="NC_010168.1"/>
</dbReference>
<dbReference type="EMBL" id="CP000910">
    <property type="protein sequence ID" value="ABY21943.1"/>
    <property type="molecule type" value="Genomic_DNA"/>
</dbReference>